<name>F8MJQ2_NEUT8</name>
<dbReference type="AlphaFoldDB" id="F8MJQ2"/>
<dbReference type="VEuPathDB" id="FungiDB:NEUTE1DRAFT_145959"/>
<proteinExistence type="predicted"/>
<feature type="transmembrane region" description="Helical" evidence="1">
    <location>
        <begin position="181"/>
        <end position="202"/>
    </location>
</feature>
<dbReference type="HOGENOM" id="CLU_099126_0_0_1"/>
<evidence type="ECO:0000313" key="3">
    <source>
        <dbReference type="Proteomes" id="UP000008065"/>
    </source>
</evidence>
<keyword evidence="1" id="KW-0472">Membrane</keyword>
<evidence type="ECO:0000313" key="2">
    <source>
        <dbReference type="EMBL" id="EGO57293.1"/>
    </source>
</evidence>
<protein>
    <submittedName>
        <fullName evidence="2">Uncharacterized protein</fullName>
    </submittedName>
</protein>
<gene>
    <name evidence="2" type="ORF">NEUTE1DRAFT_145959</name>
</gene>
<dbReference type="Proteomes" id="UP000008065">
    <property type="component" value="Unassembled WGS sequence"/>
</dbReference>
<evidence type="ECO:0000256" key="1">
    <source>
        <dbReference type="SAM" id="Phobius"/>
    </source>
</evidence>
<dbReference type="RefSeq" id="XP_009850440.1">
    <property type="nucleotide sequence ID" value="XM_009852138.1"/>
</dbReference>
<keyword evidence="3" id="KW-1185">Reference proteome</keyword>
<dbReference type="OrthoDB" id="4590998at2759"/>
<dbReference type="GeneID" id="20826647"/>
<keyword evidence="1" id="KW-1133">Transmembrane helix</keyword>
<sequence length="245" mass="27955">MRTTNNLLGHFKKGYGRRNGTPIDRERAIEQNQYIGRALNHVVYVTCVLDGVESLWQYLEAMAIEIPPSAKTEQVIQSTNNILEAIRFLRQEVKSMRAALRENEARVRDQALLLSSHLSQTDSETNIEIAHASRDFAAAAQRDSSAMKSIAILTMSSLSGMFFAALFAMPYFGSWDQPRHFVLYWACTIPTTILTFAIWAALTQRSVVVRWMKMLCSNWPWGFWQGRRRKGCVFEGNEEKGEKVV</sequence>
<dbReference type="KEGG" id="nte:NEUTE1DRAFT145959"/>
<dbReference type="EMBL" id="GL891304">
    <property type="protein sequence ID" value="EGO57293.1"/>
    <property type="molecule type" value="Genomic_DNA"/>
</dbReference>
<organism evidence="2 3">
    <name type="scientific">Neurospora tetrasperma (strain FGSC 2508 / ATCC MYA-4615 / P0657)</name>
    <dbReference type="NCBI Taxonomy" id="510951"/>
    <lineage>
        <taxon>Eukaryota</taxon>
        <taxon>Fungi</taxon>
        <taxon>Dikarya</taxon>
        <taxon>Ascomycota</taxon>
        <taxon>Pezizomycotina</taxon>
        <taxon>Sordariomycetes</taxon>
        <taxon>Sordariomycetidae</taxon>
        <taxon>Sordariales</taxon>
        <taxon>Sordariaceae</taxon>
        <taxon>Neurospora</taxon>
    </lineage>
</organism>
<reference evidence="3" key="1">
    <citation type="journal article" date="2011" name="Genetics">
        <title>Massive changes in genome architecture accompany the transition to self-fertility in the filamentous fungus Neurospora tetrasperma.</title>
        <authorList>
            <person name="Ellison C.E."/>
            <person name="Stajich J.E."/>
            <person name="Jacobson D.J."/>
            <person name="Natvig D.O."/>
            <person name="Lapidus A."/>
            <person name="Foster B."/>
            <person name="Aerts A."/>
            <person name="Riley R."/>
            <person name="Lindquist E.A."/>
            <person name="Grigoriev I.V."/>
            <person name="Taylor J.W."/>
        </authorList>
    </citation>
    <scope>NUCLEOTIDE SEQUENCE [LARGE SCALE GENOMIC DNA]</scope>
    <source>
        <strain evidence="3">FGSC 2508 / P0657</strain>
    </source>
</reference>
<accession>F8MJQ2</accession>
<keyword evidence="1" id="KW-0812">Transmembrane</keyword>
<dbReference type="Gene3D" id="1.20.58.340">
    <property type="entry name" value="Magnesium transport protein CorA, transmembrane region"/>
    <property type="match status" value="1"/>
</dbReference>
<feature type="transmembrane region" description="Helical" evidence="1">
    <location>
        <begin position="150"/>
        <end position="169"/>
    </location>
</feature>